<protein>
    <submittedName>
        <fullName evidence="3">UDP-N-acetylglucosamine 2-epimerase</fullName>
        <ecNumber evidence="3">5.1.3.14</ecNumber>
    </submittedName>
</protein>
<dbReference type="AlphaFoldDB" id="A0A2U3KKJ6"/>
<name>A0A2U3KKJ6_9BACT</name>
<dbReference type="PANTHER" id="PTHR43174:SF1">
    <property type="entry name" value="UDP-N-ACETYLGLUCOSAMINE 2-EPIMERASE"/>
    <property type="match status" value="1"/>
</dbReference>
<dbReference type="NCBIfam" id="TIGR00236">
    <property type="entry name" value="wecB"/>
    <property type="match status" value="1"/>
</dbReference>
<keyword evidence="1 3" id="KW-0413">Isomerase</keyword>
<comment type="similarity">
    <text evidence="1">Belongs to the UDP-N-acetylglucosamine 2-epimerase family.</text>
</comment>
<dbReference type="PANTHER" id="PTHR43174">
    <property type="entry name" value="UDP-N-ACETYLGLUCOSAMINE 2-EPIMERASE"/>
    <property type="match status" value="1"/>
</dbReference>
<sequence>MLRAMRQLGLRQTLVHTGQHYDRNMSDVFFTELEIPAPDFNLEVGSGSHAFQTAEIMRRFEPVVLDRRPDIVLVYGDVNSTVAAALVCSKLLFRVGHVEAGLRSFDRTMPEEINRIVTDRLSDVLFTPSEDGDLNLKQEGVPSERIHRVGNVMIDSLIQVLPAAGNCPKNGGPSRFALVTLHRPSNVDDSDNLHRVLQSLIEASAQLDIIFPVHPRTRQRIEEFGIDADRLHLYEPMPYIEFLSLQSRATVVITDSGGIQEETTYLGVPCLTLRTNTERPITVEVGTNILVGDDKKRLDAELKNILAGKAKRGLIPPLWDGHTGERIARIIASL</sequence>
<dbReference type="Proteomes" id="UP000238701">
    <property type="component" value="Unassembled WGS sequence"/>
</dbReference>
<feature type="domain" description="UDP-N-acetylglucosamine 2-epimerase" evidence="2">
    <location>
        <begin position="9"/>
        <end position="331"/>
    </location>
</feature>
<evidence type="ECO:0000313" key="4">
    <source>
        <dbReference type="Proteomes" id="UP000238701"/>
    </source>
</evidence>
<proteinExistence type="inferred from homology"/>
<dbReference type="InterPro" id="IPR003331">
    <property type="entry name" value="UDP_GlcNAc_Epimerase_2_dom"/>
</dbReference>
<reference evidence="4" key="1">
    <citation type="submission" date="2018-02" db="EMBL/GenBank/DDBJ databases">
        <authorList>
            <person name="Hausmann B."/>
        </authorList>
    </citation>
    <scope>NUCLEOTIDE SEQUENCE [LARGE SCALE GENOMIC DNA]</scope>
    <source>
        <strain evidence="4">Peat soil MAG SbA1</strain>
    </source>
</reference>
<dbReference type="EC" id="5.1.3.14" evidence="3"/>
<dbReference type="Gene3D" id="3.40.50.2000">
    <property type="entry name" value="Glycogen Phosphorylase B"/>
    <property type="match status" value="2"/>
</dbReference>
<dbReference type="Pfam" id="PF02350">
    <property type="entry name" value="Epimerase_2"/>
    <property type="match status" value="1"/>
</dbReference>
<accession>A0A2U3KKJ6</accession>
<dbReference type="CDD" id="cd03786">
    <property type="entry name" value="GTB_UDP-GlcNAc_2-Epimerase"/>
    <property type="match status" value="1"/>
</dbReference>
<dbReference type="InterPro" id="IPR029767">
    <property type="entry name" value="WecB-like"/>
</dbReference>
<organism evidence="3 4">
    <name type="scientific">Candidatus Sulfotelmatobacter kueseliae</name>
    <dbReference type="NCBI Taxonomy" id="2042962"/>
    <lineage>
        <taxon>Bacteria</taxon>
        <taxon>Pseudomonadati</taxon>
        <taxon>Acidobacteriota</taxon>
        <taxon>Terriglobia</taxon>
        <taxon>Terriglobales</taxon>
        <taxon>Candidatus Korobacteraceae</taxon>
        <taxon>Candidatus Sulfotelmatobacter</taxon>
    </lineage>
</organism>
<gene>
    <name evidence="3" type="primary">wecB</name>
    <name evidence="3" type="ORF">SBA1_30032</name>
</gene>
<evidence type="ECO:0000256" key="1">
    <source>
        <dbReference type="RuleBase" id="RU003513"/>
    </source>
</evidence>
<evidence type="ECO:0000259" key="2">
    <source>
        <dbReference type="Pfam" id="PF02350"/>
    </source>
</evidence>
<dbReference type="SUPFAM" id="SSF53756">
    <property type="entry name" value="UDP-Glycosyltransferase/glycogen phosphorylase"/>
    <property type="match status" value="1"/>
</dbReference>
<dbReference type="EMBL" id="OMOD01000122">
    <property type="protein sequence ID" value="SPF40181.1"/>
    <property type="molecule type" value="Genomic_DNA"/>
</dbReference>
<dbReference type="GO" id="GO:0008761">
    <property type="term" value="F:UDP-N-acetylglucosamine 2-epimerase activity"/>
    <property type="evidence" value="ECO:0007669"/>
    <property type="project" value="UniProtKB-EC"/>
</dbReference>
<evidence type="ECO:0000313" key="3">
    <source>
        <dbReference type="EMBL" id="SPF40181.1"/>
    </source>
</evidence>